<comment type="catalytic activity">
    <reaction evidence="1">
        <text>alpha,alpha-trehalose 6-phosphate + H2O = alpha,alpha-trehalose + phosphate</text>
        <dbReference type="Rhea" id="RHEA:23420"/>
        <dbReference type="ChEBI" id="CHEBI:15377"/>
        <dbReference type="ChEBI" id="CHEBI:16551"/>
        <dbReference type="ChEBI" id="CHEBI:43474"/>
        <dbReference type="ChEBI" id="CHEBI:58429"/>
        <dbReference type="EC" id="3.1.3.12"/>
    </reaction>
</comment>
<dbReference type="Pfam" id="PF02358">
    <property type="entry name" value="Trehalose_PPase"/>
    <property type="match status" value="1"/>
</dbReference>
<organism evidence="8 9">
    <name type="scientific">Hibiscus syriacus</name>
    <name type="common">Rose of Sharon</name>
    <dbReference type="NCBI Taxonomy" id="106335"/>
    <lineage>
        <taxon>Eukaryota</taxon>
        <taxon>Viridiplantae</taxon>
        <taxon>Streptophyta</taxon>
        <taxon>Embryophyta</taxon>
        <taxon>Tracheophyta</taxon>
        <taxon>Spermatophyta</taxon>
        <taxon>Magnoliopsida</taxon>
        <taxon>eudicotyledons</taxon>
        <taxon>Gunneridae</taxon>
        <taxon>Pentapetalae</taxon>
        <taxon>rosids</taxon>
        <taxon>malvids</taxon>
        <taxon>Malvales</taxon>
        <taxon>Malvaceae</taxon>
        <taxon>Malvoideae</taxon>
        <taxon>Hibiscus</taxon>
    </lineage>
</organism>
<dbReference type="InterPro" id="IPR003337">
    <property type="entry name" value="Trehalose_PPase"/>
</dbReference>
<evidence type="ECO:0000256" key="4">
    <source>
        <dbReference type="ARBA" id="ARBA00008770"/>
    </source>
</evidence>
<evidence type="ECO:0000313" key="9">
    <source>
        <dbReference type="Proteomes" id="UP000436088"/>
    </source>
</evidence>
<dbReference type="EMBL" id="VEPZ02000001">
    <property type="protein sequence ID" value="KAE8736404.1"/>
    <property type="molecule type" value="Genomic_DNA"/>
</dbReference>
<comment type="similarity">
    <text evidence="4">Belongs to the trehalose phosphatase family.</text>
</comment>
<dbReference type="FunFam" id="3.30.70.1020:FF:000004">
    <property type="entry name" value="Trehalose 6-phosphate phosphatase"/>
    <property type="match status" value="1"/>
</dbReference>
<comment type="cofactor">
    <cofactor evidence="2">
        <name>a divalent metal cation</name>
        <dbReference type="ChEBI" id="CHEBI:60240"/>
    </cofactor>
</comment>
<dbReference type="NCBIfam" id="TIGR00685">
    <property type="entry name" value="T6PP"/>
    <property type="match status" value="1"/>
</dbReference>
<dbReference type="GO" id="GO:0004805">
    <property type="term" value="F:trehalose-phosphatase activity"/>
    <property type="evidence" value="ECO:0007669"/>
    <property type="project" value="UniProtKB-EC"/>
</dbReference>
<gene>
    <name evidence="8" type="ORF">F3Y22_tig00000002pilonHSYRG00197</name>
</gene>
<dbReference type="CDD" id="cd01627">
    <property type="entry name" value="HAD_TPP"/>
    <property type="match status" value="1"/>
</dbReference>
<reference evidence="8" key="1">
    <citation type="submission" date="2019-09" db="EMBL/GenBank/DDBJ databases">
        <title>Draft genome information of white flower Hibiscus syriacus.</title>
        <authorList>
            <person name="Kim Y.-M."/>
        </authorList>
    </citation>
    <scope>NUCLEOTIDE SEQUENCE [LARGE SCALE GENOMIC DNA]</scope>
    <source>
        <strain evidence="8">YM2019G1</strain>
    </source>
</reference>
<evidence type="ECO:0000256" key="3">
    <source>
        <dbReference type="ARBA" id="ARBA00005199"/>
    </source>
</evidence>
<dbReference type="PANTHER" id="PTHR43768">
    <property type="entry name" value="TREHALOSE 6-PHOSPHATE PHOSPHATASE"/>
    <property type="match status" value="1"/>
</dbReference>
<dbReference type="UniPathway" id="UPA00299"/>
<comment type="function">
    <text evidence="7">Removes the phosphate from trehalose 6-phosphate to produce free trehalose. Trehalose accumulation in plant may improve abiotic stress tolerance.</text>
</comment>
<evidence type="ECO:0000256" key="6">
    <source>
        <dbReference type="ARBA" id="ARBA00022801"/>
    </source>
</evidence>
<dbReference type="InterPro" id="IPR006379">
    <property type="entry name" value="HAD-SF_hydro_IIB"/>
</dbReference>
<comment type="pathway">
    <text evidence="3">Glycan biosynthesis; trehalose biosynthesis.</text>
</comment>
<accession>A0A6A3D791</accession>
<dbReference type="PANTHER" id="PTHR43768:SF24">
    <property type="entry name" value="TREHALOSE 6-PHOSPHATE PHOSPHATASE"/>
    <property type="match status" value="1"/>
</dbReference>
<keyword evidence="6" id="KW-0378">Hydrolase</keyword>
<dbReference type="Gene3D" id="3.40.50.1000">
    <property type="entry name" value="HAD superfamily/HAD-like"/>
    <property type="match status" value="1"/>
</dbReference>
<evidence type="ECO:0000256" key="1">
    <source>
        <dbReference type="ARBA" id="ARBA00000500"/>
    </source>
</evidence>
<dbReference type="InterPro" id="IPR044651">
    <property type="entry name" value="OTSB-like"/>
</dbReference>
<dbReference type="GO" id="GO:0005992">
    <property type="term" value="P:trehalose biosynthetic process"/>
    <property type="evidence" value="ECO:0007669"/>
    <property type="project" value="UniProtKB-UniPathway"/>
</dbReference>
<dbReference type="NCBIfam" id="TIGR01484">
    <property type="entry name" value="HAD-SF-IIB"/>
    <property type="match status" value="1"/>
</dbReference>
<keyword evidence="9" id="KW-1185">Reference proteome</keyword>
<proteinExistence type="inferred from homology"/>
<evidence type="ECO:0000256" key="5">
    <source>
        <dbReference type="ARBA" id="ARBA00013086"/>
    </source>
</evidence>
<dbReference type="InterPro" id="IPR036412">
    <property type="entry name" value="HAD-like_sf"/>
</dbReference>
<sequence>MIKRNLAKLKHAMGFQISHSNKQKKVKPFYVPENDDDGTTNGSFTLVNPPDVAGYASWLLQHPSALNTFDSIKKEAKWKKVVVFLDYDGTLSPIVEDPDKAFMSAEMRMAVREVAKYFPTSIVSGRSREKVKEFVQLSNVYYAGSHGLDILAPPRADKKVNEGVFQPAKLYLPAIQEISVELEDTIREIQGARLEDNKFCISVHYRQVQPKDREILKERVKSLVENRPEFHLTEGKMVLEVRPSIEWNKGDALNYLLDTLGFNNAKDVLPLYIGDDRTDEDAFKVIAGRREGFPIIVSSIPRDTIAWYSLRDPSETPRLAGQNLVSSAAPLCSLSYDPFIVKLSQSVGSNILRREVEIGSGTGKLFVDSQPPIRCEPSLRCEVKLVSSRVQYQLFVDNQPSLHCEVELVLKLTLKLGNCLLTTSRPFVVKLNLCCPESNIIRCEVEIGSEIGKLFVDNQPSLRCEVELVLSRVQYPSLGAISSVVELKSLMCGNDILCRGVEFVDDPFVVKLSLDLNILRREVKIQLKPEKVMHICDEMDAMLLGFFKGNCLKRDKVCFKGNCLKRDNSEHDSLRREVETVGGSFAVKLSQELDILRREVEIQLENANWISSELALELV</sequence>
<dbReference type="AlphaFoldDB" id="A0A6A3D791"/>
<comment type="caution">
    <text evidence="8">The sequence shown here is derived from an EMBL/GenBank/DDBJ whole genome shotgun (WGS) entry which is preliminary data.</text>
</comment>
<dbReference type="SUPFAM" id="SSF56784">
    <property type="entry name" value="HAD-like"/>
    <property type="match status" value="1"/>
</dbReference>
<evidence type="ECO:0000256" key="7">
    <source>
        <dbReference type="ARBA" id="ARBA00025274"/>
    </source>
</evidence>
<protein>
    <recommendedName>
        <fullName evidence="5">trehalose-phosphatase</fullName>
        <ecNumber evidence="5">3.1.3.12</ecNumber>
    </recommendedName>
</protein>
<dbReference type="Proteomes" id="UP000436088">
    <property type="component" value="Unassembled WGS sequence"/>
</dbReference>
<dbReference type="EC" id="3.1.3.12" evidence="5"/>
<evidence type="ECO:0000256" key="2">
    <source>
        <dbReference type="ARBA" id="ARBA00001968"/>
    </source>
</evidence>
<name>A0A6A3D791_HIBSY</name>
<dbReference type="Gene3D" id="3.30.70.1020">
    <property type="entry name" value="Trehalose-6-phosphate phosphatase related protein, domain 2"/>
    <property type="match status" value="1"/>
</dbReference>
<evidence type="ECO:0000313" key="8">
    <source>
        <dbReference type="EMBL" id="KAE8736404.1"/>
    </source>
</evidence>
<dbReference type="InterPro" id="IPR023214">
    <property type="entry name" value="HAD_sf"/>
</dbReference>